<dbReference type="Gene3D" id="3.10.100.10">
    <property type="entry name" value="Mannose-Binding Protein A, subunit A"/>
    <property type="match status" value="1"/>
</dbReference>
<keyword evidence="1" id="KW-0732">Signal</keyword>
<dbReference type="InterPro" id="IPR001304">
    <property type="entry name" value="C-type_lectin-like"/>
</dbReference>
<comment type="caution">
    <text evidence="3">The sequence shown here is derived from an EMBL/GenBank/DDBJ whole genome shotgun (WGS) entry which is preliminary data.</text>
</comment>
<dbReference type="SUPFAM" id="SSF56436">
    <property type="entry name" value="C-type lectin-like"/>
    <property type="match status" value="1"/>
</dbReference>
<evidence type="ECO:0000259" key="2">
    <source>
        <dbReference type="PROSITE" id="PS50041"/>
    </source>
</evidence>
<dbReference type="InterPro" id="IPR016186">
    <property type="entry name" value="C-type_lectin-like/link_sf"/>
</dbReference>
<gene>
    <name evidence="3" type="ORF">WKV53_05990</name>
</gene>
<feature type="signal peptide" evidence="1">
    <location>
        <begin position="1"/>
        <end position="20"/>
    </location>
</feature>
<evidence type="ECO:0000313" key="3">
    <source>
        <dbReference type="EMBL" id="MEK7950034.1"/>
    </source>
</evidence>
<evidence type="ECO:0000256" key="1">
    <source>
        <dbReference type="SAM" id="SignalP"/>
    </source>
</evidence>
<dbReference type="EMBL" id="JBBUKT010000002">
    <property type="protein sequence ID" value="MEK7950034.1"/>
    <property type="molecule type" value="Genomic_DNA"/>
</dbReference>
<feature type="chain" id="PRO_5046827757" description="C-type lectin domain-containing protein" evidence="1">
    <location>
        <begin position="21"/>
        <end position="614"/>
    </location>
</feature>
<organism evidence="3 4">
    <name type="scientific">Luteolibacter soli</name>
    <dbReference type="NCBI Taxonomy" id="3135280"/>
    <lineage>
        <taxon>Bacteria</taxon>
        <taxon>Pseudomonadati</taxon>
        <taxon>Verrucomicrobiota</taxon>
        <taxon>Verrucomicrobiia</taxon>
        <taxon>Verrucomicrobiales</taxon>
        <taxon>Verrucomicrobiaceae</taxon>
        <taxon>Luteolibacter</taxon>
    </lineage>
</organism>
<name>A0ABU9AQN6_9BACT</name>
<dbReference type="RefSeq" id="WP_341403448.1">
    <property type="nucleotide sequence ID" value="NZ_JBBUKT010000002.1"/>
</dbReference>
<dbReference type="PROSITE" id="PS50041">
    <property type="entry name" value="C_TYPE_LECTIN_2"/>
    <property type="match status" value="1"/>
</dbReference>
<dbReference type="PANTHER" id="PTHR22803">
    <property type="entry name" value="MANNOSE, PHOSPHOLIPASE, LECTIN RECEPTOR RELATED"/>
    <property type="match status" value="1"/>
</dbReference>
<keyword evidence="4" id="KW-1185">Reference proteome</keyword>
<protein>
    <recommendedName>
        <fullName evidence="2">C-type lectin domain-containing protein</fullName>
    </recommendedName>
</protein>
<dbReference type="InterPro" id="IPR050111">
    <property type="entry name" value="C-type_lectin/snaclec_domain"/>
</dbReference>
<sequence length="614" mass="66358">MNRLSPLLAALALAPVTLQASDIGWPDGTLFTAPFGPGGTWNLYKVVSTPMTWTEAQSAAERSVDPLGKTGKPGHLVCISGAAENMFVYQKVEGRWIWAGLTDSEKRGGKEAGSDRNGGWHWVTGEPYTFQLWRSSEPNEYHATGEDGVAVGHAGRWLDMSIGADGQMETKNPSMIEWETRSPGPVPGALKIEPVLPKKWAVDLSAWKGESIGEGAWTVMSTLDLDASSIWTVVQGLQEAMPAETTAYHIAWMNYRVEPPSKKTAGGWMEIPNNPRFPMQMGPCAALHVAKVKLDKPETWSVNVHCDDYVAIRFPGHKWKSASGLGGIDPLDAETIYQECGTGDGNVIGVIDLPAGESTVEVLLGSSQYDAMIQMLTAPGEHAMDGSTDQWRKPGHTAKGTVAWPGVSSKGWSVIRKNLPAGGKLMEKLMDGMALPESAPTVTAEGVEKINYIDSGAPSDIKFPNPVELPGDEPGGQDQFVVMAQAELVIPRDGTYQIGINSDNRCALRIADQKWKRTMRDQTYHVKIEGDTMHSEEPETMGMAGQFVGEIELKKGSYTIEAFYVNVKGPTVLSVFGALAGFPPRLLAKDGGRIEPDVSGLPLVKPVIVPAPER</sequence>
<dbReference type="InterPro" id="IPR016187">
    <property type="entry name" value="CTDL_fold"/>
</dbReference>
<proteinExistence type="predicted"/>
<accession>A0ABU9AQN6</accession>
<feature type="domain" description="C-type lectin" evidence="2">
    <location>
        <begin position="44"/>
        <end position="159"/>
    </location>
</feature>
<reference evidence="3 4" key="1">
    <citation type="submission" date="2024-04" db="EMBL/GenBank/DDBJ databases">
        <title>Luteolibacter sp. isolated from soil.</title>
        <authorList>
            <person name="An J."/>
        </authorList>
    </citation>
    <scope>NUCLEOTIDE SEQUENCE [LARGE SCALE GENOMIC DNA]</scope>
    <source>
        <strain evidence="3 4">Y139</strain>
    </source>
</reference>
<dbReference type="Proteomes" id="UP001371305">
    <property type="component" value="Unassembled WGS sequence"/>
</dbReference>
<evidence type="ECO:0000313" key="4">
    <source>
        <dbReference type="Proteomes" id="UP001371305"/>
    </source>
</evidence>